<reference evidence="10" key="1">
    <citation type="submission" date="2017-01" db="EMBL/GenBank/DDBJ databases">
        <authorList>
            <person name="Varghese N."/>
            <person name="Submissions S."/>
        </authorList>
    </citation>
    <scope>NUCLEOTIDE SEQUENCE [LARGE SCALE GENOMIC DNA]</scope>
    <source>
        <strain evidence="10">ATCC 700103</strain>
    </source>
</reference>
<dbReference type="AlphaFoldDB" id="A0A1N6VSJ7"/>
<evidence type="ECO:0000256" key="3">
    <source>
        <dbReference type="ARBA" id="ARBA00022723"/>
    </source>
</evidence>
<evidence type="ECO:0000256" key="2">
    <source>
        <dbReference type="ARBA" id="ARBA00007185"/>
    </source>
</evidence>
<comment type="similarity">
    <text evidence="2">Belongs to the aconitase/IPM isomerase family.</text>
</comment>
<evidence type="ECO:0000256" key="5">
    <source>
        <dbReference type="ARBA" id="ARBA00023014"/>
    </source>
</evidence>
<dbReference type="Gene3D" id="3.20.19.10">
    <property type="entry name" value="Aconitase, domain 4"/>
    <property type="match status" value="1"/>
</dbReference>
<dbReference type="PROSITE" id="PS01244">
    <property type="entry name" value="ACONITASE_2"/>
    <property type="match status" value="1"/>
</dbReference>
<feature type="domain" description="Aconitase B HEAT-like" evidence="8">
    <location>
        <begin position="17"/>
        <end position="185"/>
    </location>
</feature>
<dbReference type="SUPFAM" id="SSF74778">
    <property type="entry name" value="Aconitase B, N-terminal domain"/>
    <property type="match status" value="1"/>
</dbReference>
<dbReference type="InterPro" id="IPR018136">
    <property type="entry name" value="Aconitase_4Fe-4S_BS"/>
</dbReference>
<dbReference type="PANTHER" id="PTHR43160:SF4">
    <property type="entry name" value="ACONITATE HYDRATASE B"/>
    <property type="match status" value="1"/>
</dbReference>
<dbReference type="GO" id="GO:0019629">
    <property type="term" value="P:propionate catabolic process, 2-methylcitrate cycle"/>
    <property type="evidence" value="ECO:0007669"/>
    <property type="project" value="TreeGrafter"/>
</dbReference>
<dbReference type="UniPathway" id="UPA00223">
    <property type="reaction ID" value="UER00718"/>
</dbReference>
<dbReference type="GO" id="GO:0047456">
    <property type="term" value="F:2-methylisocitrate dehydratase activity"/>
    <property type="evidence" value="ECO:0007669"/>
    <property type="project" value="TreeGrafter"/>
</dbReference>
<evidence type="ECO:0000313" key="10">
    <source>
        <dbReference type="Proteomes" id="UP000185669"/>
    </source>
</evidence>
<evidence type="ECO:0000256" key="4">
    <source>
        <dbReference type="ARBA" id="ARBA00023004"/>
    </source>
</evidence>
<dbReference type="GO" id="GO:0003994">
    <property type="term" value="F:aconitate hydratase activity"/>
    <property type="evidence" value="ECO:0007669"/>
    <property type="project" value="InterPro"/>
</dbReference>
<feature type="domain" description="Aconitase B swivel" evidence="7">
    <location>
        <begin position="202"/>
        <end position="386"/>
    </location>
</feature>
<evidence type="ECO:0000259" key="8">
    <source>
        <dbReference type="Pfam" id="PF11791"/>
    </source>
</evidence>
<dbReference type="InterPro" id="IPR001030">
    <property type="entry name" value="Acoase/IPM_deHydtase_lsu_aba"/>
</dbReference>
<dbReference type="RefSeq" id="WP_076544705.1">
    <property type="nucleotide sequence ID" value="NZ_FTNC01000008.1"/>
</dbReference>
<name>A0A1N6VSJ7_9FIRM</name>
<dbReference type="Proteomes" id="UP000185669">
    <property type="component" value="Unassembled WGS sequence"/>
</dbReference>
<dbReference type="GO" id="GO:0051539">
    <property type="term" value="F:4 iron, 4 sulfur cluster binding"/>
    <property type="evidence" value="ECO:0007669"/>
    <property type="project" value="TreeGrafter"/>
</dbReference>
<keyword evidence="4" id="KW-0408">Iron</keyword>
<evidence type="ECO:0000259" key="6">
    <source>
        <dbReference type="Pfam" id="PF00330"/>
    </source>
</evidence>
<dbReference type="EMBL" id="FTNC01000008">
    <property type="protein sequence ID" value="SIQ80755.1"/>
    <property type="molecule type" value="Genomic_DNA"/>
</dbReference>
<dbReference type="OrthoDB" id="9764318at2"/>
<evidence type="ECO:0000259" key="7">
    <source>
        <dbReference type="Pfam" id="PF06434"/>
    </source>
</evidence>
<accession>A0A1N6VSJ7</accession>
<gene>
    <name evidence="9" type="ORF">SAMN05421834_10891</name>
</gene>
<keyword evidence="10" id="KW-1185">Reference proteome</keyword>
<dbReference type="GO" id="GO:0046872">
    <property type="term" value="F:metal ion binding"/>
    <property type="evidence" value="ECO:0007669"/>
    <property type="project" value="UniProtKB-KW"/>
</dbReference>
<dbReference type="Gene3D" id="1.25.40.310">
    <property type="entry name" value="Aconitate B, HEAT-like domain"/>
    <property type="match status" value="1"/>
</dbReference>
<dbReference type="InterPro" id="IPR036288">
    <property type="entry name" value="Aconitase_B_HEAT-like_dom_sf"/>
</dbReference>
<dbReference type="GO" id="GO:0005829">
    <property type="term" value="C:cytosol"/>
    <property type="evidence" value="ECO:0007669"/>
    <property type="project" value="TreeGrafter"/>
</dbReference>
<evidence type="ECO:0000256" key="1">
    <source>
        <dbReference type="ARBA" id="ARBA00001966"/>
    </source>
</evidence>
<feature type="domain" description="Aconitase/3-isopropylmalate dehydratase large subunit alpha/beta/alpha" evidence="6">
    <location>
        <begin position="486"/>
        <end position="721"/>
    </location>
</feature>
<dbReference type="SUPFAM" id="SSF52016">
    <property type="entry name" value="LeuD/IlvD-like"/>
    <property type="match status" value="1"/>
</dbReference>
<dbReference type="InterPro" id="IPR015932">
    <property type="entry name" value="Aconitase_dom2"/>
</dbReference>
<dbReference type="SUPFAM" id="SSF53732">
    <property type="entry name" value="Aconitase iron-sulfur domain"/>
    <property type="match status" value="1"/>
</dbReference>
<dbReference type="Gene3D" id="3.40.1060.10">
    <property type="entry name" value="Aconitase, Domain 2"/>
    <property type="match status" value="1"/>
</dbReference>
<dbReference type="InterPro" id="IPR036008">
    <property type="entry name" value="Aconitase_4Fe-4S_dom"/>
</dbReference>
<dbReference type="Pfam" id="PF00330">
    <property type="entry name" value="Aconitase"/>
    <property type="match status" value="1"/>
</dbReference>
<dbReference type="GO" id="GO:0006099">
    <property type="term" value="P:tricarboxylic acid cycle"/>
    <property type="evidence" value="ECO:0007669"/>
    <property type="project" value="UniProtKB-UniPathway"/>
</dbReference>
<dbReference type="Gene3D" id="3.30.499.10">
    <property type="entry name" value="Aconitase, domain 3"/>
    <property type="match status" value="2"/>
</dbReference>
<keyword evidence="3" id="KW-0479">Metal-binding</keyword>
<dbReference type="Pfam" id="PF11791">
    <property type="entry name" value="Aconitase_B_N"/>
    <property type="match status" value="1"/>
</dbReference>
<organism evidence="9 10">
    <name type="scientific">Halanaerobium kushneri</name>
    <dbReference type="NCBI Taxonomy" id="56779"/>
    <lineage>
        <taxon>Bacteria</taxon>
        <taxon>Bacillati</taxon>
        <taxon>Bacillota</taxon>
        <taxon>Clostridia</taxon>
        <taxon>Halanaerobiales</taxon>
        <taxon>Halanaerobiaceae</taxon>
        <taxon>Halanaerobium</taxon>
    </lineage>
</organism>
<dbReference type="InterPro" id="IPR015931">
    <property type="entry name" value="Acnase/IPM_dHydase_lsu_aba_1/3"/>
</dbReference>
<comment type="cofactor">
    <cofactor evidence="1">
        <name>[4Fe-4S] cluster</name>
        <dbReference type="ChEBI" id="CHEBI:49883"/>
    </cofactor>
</comment>
<dbReference type="InterPro" id="IPR050926">
    <property type="entry name" value="Aconitase/IPM_isomerase"/>
</dbReference>
<proteinExistence type="inferred from homology"/>
<protein>
    <submittedName>
        <fullName evidence="9">Aconitase</fullName>
    </submittedName>
</protein>
<dbReference type="STRING" id="56779.SAMN05421834_10891"/>
<dbReference type="PANTHER" id="PTHR43160">
    <property type="entry name" value="ACONITATE HYDRATASE B"/>
    <property type="match status" value="1"/>
</dbReference>
<evidence type="ECO:0000313" key="9">
    <source>
        <dbReference type="EMBL" id="SIQ80755.1"/>
    </source>
</evidence>
<dbReference type="InterPro" id="IPR015928">
    <property type="entry name" value="Aconitase/3IPM_dehydase_swvl"/>
</dbReference>
<dbReference type="InterPro" id="IPR015933">
    <property type="entry name" value="Aconitase_B_HEAT-like_dom"/>
</dbReference>
<keyword evidence="5" id="KW-0411">Iron-sulfur</keyword>
<dbReference type="Pfam" id="PF06434">
    <property type="entry name" value="Aconitase_2_N"/>
    <property type="match status" value="1"/>
</dbReference>
<dbReference type="InterPro" id="IPR015929">
    <property type="entry name" value="Aconitase_B_swivel"/>
</dbReference>
<sequence length="857" mass="94332">MEEKLKILLDCLEEYKSKAVARKNTYGLDPRPLEAEEVECLFSGLQAEGLEHKSFEIFKEERLDLLVLRLLREEVKRGTFPASHAKAQGLAQIIKEAKIREEENKYLTADQALELLEAMKGGAATSRLIDLFAKEIYRDQITEILKETVLVTQADFEQLEELAGENPYFKKKINELMLSWAYRDFSADWELRDQYFGLSLRVGDNITTGHLSPSKNADSRTDQPHHAQFVMDGRDDEEDLWGRLDNLKSKTSKNESVFFTAGKALGEGSSRKSATYTMQQLLGEVVKGEPEKKKGGVVVAKSFAPIFKESLVASGILPLEADTTEIKEGDSLKVDLNSKKLFVNPDSDSEYELEIKLPIDYKMKKIAAGGMTYFDAGNELQKMALNYCKKNGIETGDVKTPAEENVVEEDSKPPQTLAQKIVAYNRLDGKDTILPGETAQVKMRGAFSQDTTGPMTMDEYQSMAGGDFGAEFVVQSLCHTGECPSSAERDTHKFLHDFVTERGGVCLQTGEGIIHTIGNRFVLPTDVIVGGDSHTRTPRGVSFPAASDIVAGVMKYGKQDLTMDESVKVKFIGRPPEGITARDLVSALVIYADKTVGKDIYNGRIIEMEGVEFLSSDERYILTNAVAERSASAGVVPSDKTTVKTIEDNLQYLKSRPDAESSPSVRNTIKAIEDYLEAPVLFTADEDAEYAAEIEIPLEELDQPLVAKPHHPDNVAPLSEVEGEKIDEVYIGSCVGGDLKSIKEAADVIEGHKIPQSVNVVVGPASRDIYEELIVDGTMAKLTHAGATVIMPGCGLCMGNKRRIGSGATAFTTTTRNYQSRIGPSDSRTYLGSAQVAGCVAVLGHIPSREEYFKLYK</sequence>
<dbReference type="PRINTS" id="PR00415">
    <property type="entry name" value="ACONITASE"/>
</dbReference>